<feature type="non-terminal residue" evidence="3">
    <location>
        <position position="96"/>
    </location>
</feature>
<dbReference type="AlphaFoldDB" id="A0A0C9TE90"/>
<gene>
    <name evidence="3" type="ORF">PAXINDRAFT_172551</name>
</gene>
<sequence>MDTISQGKYILFTCTLLTLLQSHPTVKPFKNKGFPHFDDIQKLIPMGQRNKNVFHPQGTASQVSTSKMTPTGSSFADSPMASDDISHIPSPLNLQE</sequence>
<evidence type="ECO:0000313" key="3">
    <source>
        <dbReference type="EMBL" id="KIJ09273.1"/>
    </source>
</evidence>
<dbReference type="EMBL" id="KN819481">
    <property type="protein sequence ID" value="KIJ09273.1"/>
    <property type="molecule type" value="Genomic_DNA"/>
</dbReference>
<feature type="region of interest" description="Disordered" evidence="1">
    <location>
        <begin position="51"/>
        <end position="96"/>
    </location>
</feature>
<feature type="chain" id="PRO_5002203731" evidence="2">
    <location>
        <begin position="23"/>
        <end position="96"/>
    </location>
</feature>
<dbReference type="HOGENOM" id="CLU_2503958_0_0_1"/>
<evidence type="ECO:0000256" key="2">
    <source>
        <dbReference type="SAM" id="SignalP"/>
    </source>
</evidence>
<evidence type="ECO:0000256" key="1">
    <source>
        <dbReference type="SAM" id="MobiDB-lite"/>
    </source>
</evidence>
<evidence type="ECO:0000313" key="4">
    <source>
        <dbReference type="Proteomes" id="UP000053647"/>
    </source>
</evidence>
<feature type="compositionally biased region" description="Polar residues" evidence="1">
    <location>
        <begin position="58"/>
        <end position="76"/>
    </location>
</feature>
<dbReference type="Proteomes" id="UP000053647">
    <property type="component" value="Unassembled WGS sequence"/>
</dbReference>
<feature type="signal peptide" evidence="2">
    <location>
        <begin position="1"/>
        <end position="22"/>
    </location>
</feature>
<proteinExistence type="predicted"/>
<protein>
    <submittedName>
        <fullName evidence="3">Uncharacterized protein</fullName>
    </submittedName>
</protein>
<keyword evidence="4" id="KW-1185">Reference proteome</keyword>
<name>A0A0C9TE90_PAXIN</name>
<keyword evidence="2" id="KW-0732">Signal</keyword>
<dbReference type="OrthoDB" id="2930561at2759"/>
<organism evidence="3 4">
    <name type="scientific">Paxillus involutus ATCC 200175</name>
    <dbReference type="NCBI Taxonomy" id="664439"/>
    <lineage>
        <taxon>Eukaryota</taxon>
        <taxon>Fungi</taxon>
        <taxon>Dikarya</taxon>
        <taxon>Basidiomycota</taxon>
        <taxon>Agaricomycotina</taxon>
        <taxon>Agaricomycetes</taxon>
        <taxon>Agaricomycetidae</taxon>
        <taxon>Boletales</taxon>
        <taxon>Paxilineae</taxon>
        <taxon>Paxillaceae</taxon>
        <taxon>Paxillus</taxon>
    </lineage>
</organism>
<accession>A0A0C9TE90</accession>
<reference evidence="3 4" key="1">
    <citation type="submission" date="2014-06" db="EMBL/GenBank/DDBJ databases">
        <authorList>
            <consortium name="DOE Joint Genome Institute"/>
            <person name="Kuo A."/>
            <person name="Kohler A."/>
            <person name="Nagy L.G."/>
            <person name="Floudas D."/>
            <person name="Copeland A."/>
            <person name="Barry K.W."/>
            <person name="Cichocki N."/>
            <person name="Veneault-Fourrey C."/>
            <person name="LaButti K."/>
            <person name="Lindquist E.A."/>
            <person name="Lipzen A."/>
            <person name="Lundell T."/>
            <person name="Morin E."/>
            <person name="Murat C."/>
            <person name="Sun H."/>
            <person name="Tunlid A."/>
            <person name="Henrissat B."/>
            <person name="Grigoriev I.V."/>
            <person name="Hibbett D.S."/>
            <person name="Martin F."/>
            <person name="Nordberg H.P."/>
            <person name="Cantor M.N."/>
            <person name="Hua S.X."/>
        </authorList>
    </citation>
    <scope>NUCLEOTIDE SEQUENCE [LARGE SCALE GENOMIC DNA]</scope>
    <source>
        <strain evidence="3 4">ATCC 200175</strain>
    </source>
</reference>
<reference evidence="4" key="2">
    <citation type="submission" date="2015-01" db="EMBL/GenBank/DDBJ databases">
        <title>Evolutionary Origins and Diversification of the Mycorrhizal Mutualists.</title>
        <authorList>
            <consortium name="DOE Joint Genome Institute"/>
            <consortium name="Mycorrhizal Genomics Consortium"/>
            <person name="Kohler A."/>
            <person name="Kuo A."/>
            <person name="Nagy L.G."/>
            <person name="Floudas D."/>
            <person name="Copeland A."/>
            <person name="Barry K.W."/>
            <person name="Cichocki N."/>
            <person name="Veneault-Fourrey C."/>
            <person name="LaButti K."/>
            <person name="Lindquist E.A."/>
            <person name="Lipzen A."/>
            <person name="Lundell T."/>
            <person name="Morin E."/>
            <person name="Murat C."/>
            <person name="Riley R."/>
            <person name="Ohm R."/>
            <person name="Sun H."/>
            <person name="Tunlid A."/>
            <person name="Henrissat B."/>
            <person name="Grigoriev I.V."/>
            <person name="Hibbett D.S."/>
            <person name="Martin F."/>
        </authorList>
    </citation>
    <scope>NUCLEOTIDE SEQUENCE [LARGE SCALE GENOMIC DNA]</scope>
    <source>
        <strain evidence="4">ATCC 200175</strain>
    </source>
</reference>